<evidence type="ECO:0000256" key="2">
    <source>
        <dbReference type="PIRSR" id="PIRSR601310-3"/>
    </source>
</evidence>
<dbReference type="PROSITE" id="PS51084">
    <property type="entry name" value="HIT_2"/>
    <property type="match status" value="1"/>
</dbReference>
<protein>
    <submittedName>
        <fullName evidence="5">Histidine triad (HIT) nucleotide-binding protein, similarity with At5g48545 and yeast YDL125C (HNT1)</fullName>
    </submittedName>
</protein>
<dbReference type="GO" id="GO:0003824">
    <property type="term" value="F:catalytic activity"/>
    <property type="evidence" value="ECO:0007669"/>
    <property type="project" value="InterPro"/>
</dbReference>
<dbReference type="PANTHER" id="PTHR46648">
    <property type="entry name" value="HIT FAMILY PROTEIN 1"/>
    <property type="match status" value="1"/>
</dbReference>
<feature type="domain" description="HIT" evidence="4">
    <location>
        <begin position="21"/>
        <end position="128"/>
    </location>
</feature>
<dbReference type="InterPro" id="IPR001310">
    <property type="entry name" value="Histidine_triad_HIT"/>
</dbReference>
<dbReference type="PROSITE" id="PS00892">
    <property type="entry name" value="HIT_1"/>
    <property type="match status" value="1"/>
</dbReference>
<gene>
    <name evidence="5" type="ORF">BN4615_P2150</name>
</gene>
<sequence>MPPCGKIGNMPISMPAADGCPFCDYLAGLSPVTVLERGEQVAILVTRWQRGPGHVLVIPVAHRPTILDVAPAEEQALMNAVRRAARAIAAAYDPGGVSVWQNNGAPAHQHVPHVHFHVTGTLPGGGTRSGEVPRLGLTETDEIAERLAPHL</sequence>
<accession>A0A1M4E1K2</accession>
<dbReference type="GO" id="GO:0009117">
    <property type="term" value="P:nucleotide metabolic process"/>
    <property type="evidence" value="ECO:0007669"/>
    <property type="project" value="TreeGrafter"/>
</dbReference>
<feature type="active site" description="Tele-AMP-histidine intermediate" evidence="1">
    <location>
        <position position="115"/>
    </location>
</feature>
<evidence type="ECO:0000256" key="1">
    <source>
        <dbReference type="PIRSR" id="PIRSR601310-1"/>
    </source>
</evidence>
<dbReference type="AlphaFoldDB" id="A0A1M4E1K2"/>
<dbReference type="SUPFAM" id="SSF54197">
    <property type="entry name" value="HIT-like"/>
    <property type="match status" value="1"/>
</dbReference>
<dbReference type="InterPro" id="IPR019808">
    <property type="entry name" value="Histidine_triad_CS"/>
</dbReference>
<dbReference type="Pfam" id="PF01230">
    <property type="entry name" value="HIT"/>
    <property type="match status" value="1"/>
</dbReference>
<dbReference type="PANTHER" id="PTHR46648:SF1">
    <property type="entry name" value="ADENOSINE 5'-MONOPHOSPHORAMIDASE HNT1"/>
    <property type="match status" value="1"/>
</dbReference>
<evidence type="ECO:0000313" key="5">
    <source>
        <dbReference type="EMBL" id="SBO92636.1"/>
    </source>
</evidence>
<proteinExistence type="predicted"/>
<dbReference type="Gene3D" id="3.30.428.10">
    <property type="entry name" value="HIT-like"/>
    <property type="match status" value="1"/>
</dbReference>
<feature type="short sequence motif" description="Histidine triad motif" evidence="2 3">
    <location>
        <begin position="113"/>
        <end position="117"/>
    </location>
</feature>
<dbReference type="EMBL" id="LT559118">
    <property type="protein sequence ID" value="SBO92636.1"/>
    <property type="molecule type" value="Genomic_DNA"/>
</dbReference>
<name>A0A1M4E1K2_9ACTN</name>
<evidence type="ECO:0000259" key="4">
    <source>
        <dbReference type="PROSITE" id="PS51084"/>
    </source>
</evidence>
<reference evidence="5" key="1">
    <citation type="submission" date="2016-04" db="EMBL/GenBank/DDBJ databases">
        <authorList>
            <person name="Evans L.H."/>
            <person name="Alamgir A."/>
            <person name="Owens N."/>
            <person name="Weber N.D."/>
            <person name="Virtaneva K."/>
            <person name="Barbian K."/>
            <person name="Babar A."/>
            <person name="Rosenke K."/>
        </authorList>
    </citation>
    <scope>NUCLEOTIDE SEQUENCE</scope>
    <source>
        <strain evidence="5">Nono1</strain>
    </source>
</reference>
<evidence type="ECO:0000256" key="3">
    <source>
        <dbReference type="PROSITE-ProRule" id="PRU00464"/>
    </source>
</evidence>
<organism evidence="5">
    <name type="scientific">Nonomuraea gerenzanensis</name>
    <dbReference type="NCBI Taxonomy" id="93944"/>
    <lineage>
        <taxon>Bacteria</taxon>
        <taxon>Bacillati</taxon>
        <taxon>Actinomycetota</taxon>
        <taxon>Actinomycetes</taxon>
        <taxon>Streptosporangiales</taxon>
        <taxon>Streptosporangiaceae</taxon>
        <taxon>Nonomuraea</taxon>
    </lineage>
</organism>
<dbReference type="InterPro" id="IPR036265">
    <property type="entry name" value="HIT-like_sf"/>
</dbReference>
<dbReference type="InterPro" id="IPR011146">
    <property type="entry name" value="HIT-like"/>
</dbReference>